<dbReference type="AlphaFoldDB" id="A0A7J6U7W0"/>
<feature type="non-terminal residue" evidence="1">
    <location>
        <position position="1"/>
    </location>
</feature>
<dbReference type="Proteomes" id="UP000553632">
    <property type="component" value="Unassembled WGS sequence"/>
</dbReference>
<gene>
    <name evidence="1" type="ORF">FOZ63_017600</name>
</gene>
<dbReference type="EMBL" id="JABANO010005618">
    <property type="protein sequence ID" value="KAF4753192.1"/>
    <property type="molecule type" value="Genomic_DNA"/>
</dbReference>
<evidence type="ECO:0000313" key="2">
    <source>
        <dbReference type="Proteomes" id="UP000553632"/>
    </source>
</evidence>
<reference evidence="1 2" key="1">
    <citation type="submission" date="2020-04" db="EMBL/GenBank/DDBJ databases">
        <title>Perkinsus olseni comparative genomics.</title>
        <authorList>
            <person name="Bogema D.R."/>
        </authorList>
    </citation>
    <scope>NUCLEOTIDE SEQUENCE [LARGE SCALE GENOMIC DNA]</scope>
    <source>
        <strain evidence="1 2">ATCC PRA-207</strain>
    </source>
</reference>
<dbReference type="InterPro" id="IPR027417">
    <property type="entry name" value="P-loop_NTPase"/>
</dbReference>
<protein>
    <submittedName>
        <fullName evidence="1">Uncharacterized protein</fullName>
    </submittedName>
</protein>
<comment type="caution">
    <text evidence="1">The sequence shown here is derived from an EMBL/GenBank/DDBJ whole genome shotgun (WGS) entry which is preliminary data.</text>
</comment>
<keyword evidence="2" id="KW-1185">Reference proteome</keyword>
<sequence>PCQLSDVEKAVVLLALDSDCLGTHLQSLVSKEWDLALPFTRRDPLLQLTRLPPRVYPIIVIHGTAARLQYSMDIALRILDIPAERVMEVMSLACIEESRLEGVVTEAASSGRVVFLRDAYYGVEALLTLCGTLQELSSGVESRIAEGFRIILTIDDTSALPDQVLEHSVRVSLANGWITDAVGECL</sequence>
<name>A0A7J6U7W0_PEROL</name>
<evidence type="ECO:0000313" key="1">
    <source>
        <dbReference type="EMBL" id="KAF4753192.1"/>
    </source>
</evidence>
<feature type="non-terminal residue" evidence="1">
    <location>
        <position position="186"/>
    </location>
</feature>
<dbReference type="Gene3D" id="3.40.50.300">
    <property type="entry name" value="P-loop containing nucleotide triphosphate hydrolases"/>
    <property type="match status" value="1"/>
</dbReference>
<proteinExistence type="predicted"/>
<organism evidence="1 2">
    <name type="scientific">Perkinsus olseni</name>
    <name type="common">Perkinsus atlanticus</name>
    <dbReference type="NCBI Taxonomy" id="32597"/>
    <lineage>
        <taxon>Eukaryota</taxon>
        <taxon>Sar</taxon>
        <taxon>Alveolata</taxon>
        <taxon>Perkinsozoa</taxon>
        <taxon>Perkinsea</taxon>
        <taxon>Perkinsida</taxon>
        <taxon>Perkinsidae</taxon>
        <taxon>Perkinsus</taxon>
    </lineage>
</organism>
<accession>A0A7J6U7W0</accession>